<reference evidence="1 2" key="2">
    <citation type="journal article" date="2022" name="Mol. Ecol. Resour.">
        <title>The genomes of chicory, endive, great burdock and yacon provide insights into Asteraceae paleo-polyploidization history and plant inulin production.</title>
        <authorList>
            <person name="Fan W."/>
            <person name="Wang S."/>
            <person name="Wang H."/>
            <person name="Wang A."/>
            <person name="Jiang F."/>
            <person name="Liu H."/>
            <person name="Zhao H."/>
            <person name="Xu D."/>
            <person name="Zhang Y."/>
        </authorList>
    </citation>
    <scope>NUCLEOTIDE SEQUENCE [LARGE SCALE GENOMIC DNA]</scope>
    <source>
        <strain evidence="2">cv. Yunnan</strain>
        <tissue evidence="1">Leaves</tissue>
    </source>
</reference>
<evidence type="ECO:0000313" key="2">
    <source>
        <dbReference type="Proteomes" id="UP001056120"/>
    </source>
</evidence>
<dbReference type="Proteomes" id="UP001056120">
    <property type="component" value="Linkage Group LG20"/>
</dbReference>
<dbReference type="EMBL" id="CM042037">
    <property type="protein sequence ID" value="KAI3743634.1"/>
    <property type="molecule type" value="Genomic_DNA"/>
</dbReference>
<evidence type="ECO:0000313" key="1">
    <source>
        <dbReference type="EMBL" id="KAI3743634.1"/>
    </source>
</evidence>
<keyword evidence="2" id="KW-1185">Reference proteome</keyword>
<name>A0ACB9DAG4_9ASTR</name>
<comment type="caution">
    <text evidence="1">The sequence shown here is derived from an EMBL/GenBank/DDBJ whole genome shotgun (WGS) entry which is preliminary data.</text>
</comment>
<sequence>MRGDWICGTCQYLNFGWRIKCQRCDESFVGLSKVCANAPRPRVCNFRPGDWFCNAGVCRAHNYASRRFCYKCGAVKRIPFLGGSVGYYNPVFPPMIFGFLGPRAARISRRGWRTGDWFCGRPDCNAHNFGDRVRCYKCNSLRELVSNTSCFIPGF</sequence>
<gene>
    <name evidence="1" type="ORF">L1987_61344</name>
</gene>
<proteinExistence type="predicted"/>
<accession>A0ACB9DAG4</accession>
<organism evidence="1 2">
    <name type="scientific">Smallanthus sonchifolius</name>
    <dbReference type="NCBI Taxonomy" id="185202"/>
    <lineage>
        <taxon>Eukaryota</taxon>
        <taxon>Viridiplantae</taxon>
        <taxon>Streptophyta</taxon>
        <taxon>Embryophyta</taxon>
        <taxon>Tracheophyta</taxon>
        <taxon>Spermatophyta</taxon>
        <taxon>Magnoliopsida</taxon>
        <taxon>eudicotyledons</taxon>
        <taxon>Gunneridae</taxon>
        <taxon>Pentapetalae</taxon>
        <taxon>asterids</taxon>
        <taxon>campanulids</taxon>
        <taxon>Asterales</taxon>
        <taxon>Asteraceae</taxon>
        <taxon>Asteroideae</taxon>
        <taxon>Heliantheae alliance</taxon>
        <taxon>Millerieae</taxon>
        <taxon>Smallanthus</taxon>
    </lineage>
</organism>
<reference evidence="2" key="1">
    <citation type="journal article" date="2022" name="Mol. Ecol. Resour.">
        <title>The genomes of chicory, endive, great burdock and yacon provide insights into Asteraceae palaeo-polyploidization history and plant inulin production.</title>
        <authorList>
            <person name="Fan W."/>
            <person name="Wang S."/>
            <person name="Wang H."/>
            <person name="Wang A."/>
            <person name="Jiang F."/>
            <person name="Liu H."/>
            <person name="Zhao H."/>
            <person name="Xu D."/>
            <person name="Zhang Y."/>
        </authorList>
    </citation>
    <scope>NUCLEOTIDE SEQUENCE [LARGE SCALE GENOMIC DNA]</scope>
    <source>
        <strain evidence="2">cv. Yunnan</strain>
    </source>
</reference>
<protein>
    <submittedName>
        <fullName evidence="1">Uncharacterized protein</fullName>
    </submittedName>
</protein>